<dbReference type="RefSeq" id="WP_318101049.1">
    <property type="nucleotide sequence ID" value="NZ_CP137573.1"/>
</dbReference>
<dbReference type="Gene3D" id="3.60.21.10">
    <property type="match status" value="1"/>
</dbReference>
<feature type="transmembrane region" description="Helical" evidence="1">
    <location>
        <begin position="393"/>
        <end position="414"/>
    </location>
</feature>
<evidence type="ECO:0000313" key="3">
    <source>
        <dbReference type="Proteomes" id="UP001301731"/>
    </source>
</evidence>
<feature type="transmembrane region" description="Helical" evidence="1">
    <location>
        <begin position="434"/>
        <end position="457"/>
    </location>
</feature>
<keyword evidence="3" id="KW-1185">Reference proteome</keyword>
<evidence type="ECO:0000256" key="1">
    <source>
        <dbReference type="SAM" id="Phobius"/>
    </source>
</evidence>
<organism evidence="2 3">
    <name type="scientific">Streptomyces solicathayae</name>
    <dbReference type="NCBI Taxonomy" id="3081768"/>
    <lineage>
        <taxon>Bacteria</taxon>
        <taxon>Bacillati</taxon>
        <taxon>Actinomycetota</taxon>
        <taxon>Actinomycetes</taxon>
        <taxon>Kitasatosporales</taxon>
        <taxon>Streptomycetaceae</taxon>
        <taxon>Streptomyces</taxon>
    </lineage>
</organism>
<dbReference type="InterPro" id="IPR029052">
    <property type="entry name" value="Metallo-depent_PP-like"/>
</dbReference>
<sequence length="645" mass="71091">MDFHELRRHADELRFTPQEPVRWLAPKELARTAVKVCLAAVFADYSDKREIQGALEAGLLRAPLADPGAEEIWIDFVADLGDGFEATASVASALAADGLAVGGPGSLPRGSLLVLGGDQVYPVASATAYEDRMKGPYRAALPSATDEPLMVALPGNHDWYDGLTAFLRLFAQESVIGGWQTRQTRSYFAVQLPQRWWLVGLDSQLGSYFDDPQRRYFETHLSPRLRPGDSVIVCTAEPTWVKSDERPDAFNSLHWFDRNIVRFRYDRTTGTHEETGASIRLWLTGDKHHYARYAERLPDDEALGADEALPPDPRRRQMVTCGLGGAYLSSTHGLPKALPLPPATSRMYKKDQPPTAFALAQHTYPDAAESRSLSRAIAKPWSRYWLPRRNPGFAALAGAVQVVLVLITSGAFALAEGRHNPVGALRSAGVEDLLGLLCTSAALFLLPFAIGWWTGLLSERRPRAPSGPVVAVLFQAAVAAAALAVTVAIARSVPSSWNGFALLAILLVVAAVMGASLGSQLFALWILWTHRGVVADWQMSGQSLDDHKGFLRMHLARDGTLTLYPLALDGTCRNWRFAEVTDTDGVWKRPVPERAPTVRLIEEPVVIARHEVRPVRKPGPDAFHLPAEPQWSVRVRPRRWSRRSQ</sequence>
<keyword evidence="1" id="KW-0472">Membrane</keyword>
<evidence type="ECO:0008006" key="4">
    <source>
        <dbReference type="Google" id="ProtNLM"/>
    </source>
</evidence>
<keyword evidence="1" id="KW-0812">Transmembrane</keyword>
<keyword evidence="1" id="KW-1133">Transmembrane helix</keyword>
<dbReference type="Proteomes" id="UP001301731">
    <property type="component" value="Chromosome"/>
</dbReference>
<protein>
    <recommendedName>
        <fullName evidence="4">Calcineurin-like phosphoesterase domain-containing protein</fullName>
    </recommendedName>
</protein>
<dbReference type="SUPFAM" id="SSF56300">
    <property type="entry name" value="Metallo-dependent phosphatases"/>
    <property type="match status" value="1"/>
</dbReference>
<feature type="transmembrane region" description="Helical" evidence="1">
    <location>
        <begin position="502"/>
        <end position="528"/>
    </location>
</feature>
<feature type="transmembrane region" description="Helical" evidence="1">
    <location>
        <begin position="469"/>
        <end position="490"/>
    </location>
</feature>
<evidence type="ECO:0000313" key="2">
    <source>
        <dbReference type="EMBL" id="WOX20437.1"/>
    </source>
</evidence>
<gene>
    <name evidence="2" type="ORF">R2D22_03165</name>
</gene>
<name>A0ABZ0LM17_9ACTN</name>
<dbReference type="PANTHER" id="PTHR34211">
    <property type="entry name" value="CALCINEURIN-LIKE METALLO-PHOSPHOESTERASE SUPERFAMILY PROTEIN"/>
    <property type="match status" value="1"/>
</dbReference>
<accession>A0ABZ0LM17</accession>
<proteinExistence type="predicted"/>
<dbReference type="PANTHER" id="PTHR34211:SF3">
    <property type="entry name" value="CALCINEURIN-LIKE METALLO-PHOSPHOESTERASE SUPERFAMILY PROTEIN"/>
    <property type="match status" value="1"/>
</dbReference>
<dbReference type="EMBL" id="CP137573">
    <property type="protein sequence ID" value="WOX20437.1"/>
    <property type="molecule type" value="Genomic_DNA"/>
</dbReference>
<reference evidence="2 3" key="1">
    <citation type="submission" date="2023-10" db="EMBL/GenBank/DDBJ databases">
        <title>The genome sequence of Streptomyces sp. HUAS YS2.</title>
        <authorList>
            <person name="Mo P."/>
        </authorList>
    </citation>
    <scope>NUCLEOTIDE SEQUENCE [LARGE SCALE GENOMIC DNA]</scope>
    <source>
        <strain evidence="2 3">HUAS YS2</strain>
    </source>
</reference>